<keyword evidence="8" id="KW-0479">Metal-binding</keyword>
<evidence type="ECO:0000256" key="15">
    <source>
        <dbReference type="SAM" id="Phobius"/>
    </source>
</evidence>
<dbReference type="GO" id="GO:0004129">
    <property type="term" value="F:cytochrome-c oxidase activity"/>
    <property type="evidence" value="ECO:0007669"/>
    <property type="project" value="InterPro"/>
</dbReference>
<feature type="transmembrane region" description="Helical" evidence="15">
    <location>
        <begin position="16"/>
        <end position="37"/>
    </location>
</feature>
<dbReference type="EMBL" id="CABVQG010000020">
    <property type="protein sequence ID" value="VWC99952.1"/>
    <property type="molecule type" value="Genomic_DNA"/>
</dbReference>
<comment type="subcellular location">
    <subcellularLocation>
        <location evidence="1">Cell membrane</location>
        <topology evidence="1">Multi-pass membrane protein</topology>
    </subcellularLocation>
</comment>
<keyword evidence="12" id="KW-0186">Copper</keyword>
<protein>
    <submittedName>
        <fullName evidence="17">Cytochrome O ubiquinol oxidase</fullName>
    </submittedName>
</protein>
<keyword evidence="20" id="KW-1185">Reference proteome</keyword>
<dbReference type="GO" id="GO:0015990">
    <property type="term" value="P:electron transport coupled proton transport"/>
    <property type="evidence" value="ECO:0007669"/>
    <property type="project" value="TreeGrafter"/>
</dbReference>
<dbReference type="CDD" id="cd01662">
    <property type="entry name" value="Ubiquinol_Oxidase_I"/>
    <property type="match status" value="1"/>
</dbReference>
<dbReference type="GO" id="GO:0022904">
    <property type="term" value="P:respiratory electron transport chain"/>
    <property type="evidence" value="ECO:0007669"/>
    <property type="project" value="TreeGrafter"/>
</dbReference>
<proteinExistence type="inferred from homology"/>
<evidence type="ECO:0000256" key="11">
    <source>
        <dbReference type="ARBA" id="ARBA00023004"/>
    </source>
</evidence>
<dbReference type="PROSITE" id="PS00077">
    <property type="entry name" value="COX1_CUB"/>
    <property type="match status" value="1"/>
</dbReference>
<gene>
    <name evidence="18" type="ORF">BLA13014_07741</name>
    <name evidence="19" type="ORF">BLA17378_05161</name>
    <name evidence="17" type="ORF">BLA3211_05180</name>
</gene>
<feature type="transmembrane region" description="Helical" evidence="15">
    <location>
        <begin position="189"/>
        <end position="214"/>
    </location>
</feature>
<evidence type="ECO:0000259" key="16">
    <source>
        <dbReference type="PROSITE" id="PS50855"/>
    </source>
</evidence>
<evidence type="ECO:0000313" key="20">
    <source>
        <dbReference type="Proteomes" id="UP000494120"/>
    </source>
</evidence>
<dbReference type="InterPro" id="IPR014207">
    <property type="entry name" value="Cyt_c_ubiqinol_oxidase_su1"/>
</dbReference>
<evidence type="ECO:0000313" key="17">
    <source>
        <dbReference type="EMBL" id="CAB3968886.1"/>
    </source>
</evidence>
<keyword evidence="3 14" id="KW-0813">Transport</keyword>
<dbReference type="GO" id="GO:0009486">
    <property type="term" value="F:cytochrome bo3 ubiquinol oxidase activity"/>
    <property type="evidence" value="ECO:0007669"/>
    <property type="project" value="TreeGrafter"/>
</dbReference>
<evidence type="ECO:0000256" key="13">
    <source>
        <dbReference type="ARBA" id="ARBA00023136"/>
    </source>
</evidence>
<dbReference type="InterPro" id="IPR036927">
    <property type="entry name" value="Cyt_c_oxase-like_su1_sf"/>
</dbReference>
<dbReference type="GO" id="GO:0046872">
    <property type="term" value="F:metal ion binding"/>
    <property type="evidence" value="ECO:0007669"/>
    <property type="project" value="UniProtKB-KW"/>
</dbReference>
<evidence type="ECO:0000256" key="1">
    <source>
        <dbReference type="ARBA" id="ARBA00004651"/>
    </source>
</evidence>
<dbReference type="PANTHER" id="PTHR10422:SF35">
    <property type="entry name" value="CYTOCHROME BO(3) UBIQUINOL OXIDASE SUBUNIT 1"/>
    <property type="match status" value="1"/>
</dbReference>
<dbReference type="GO" id="GO:0020037">
    <property type="term" value="F:heme binding"/>
    <property type="evidence" value="ECO:0007669"/>
    <property type="project" value="InterPro"/>
</dbReference>
<feature type="transmembrane region" description="Helical" evidence="15">
    <location>
        <begin position="414"/>
        <end position="439"/>
    </location>
</feature>
<dbReference type="InterPro" id="IPR000883">
    <property type="entry name" value="Cyt_C_Oxase_1"/>
</dbReference>
<evidence type="ECO:0000256" key="5">
    <source>
        <dbReference type="ARBA" id="ARBA00022617"/>
    </source>
</evidence>
<name>A0A6J5JBD4_9BURK</name>
<evidence type="ECO:0000256" key="10">
    <source>
        <dbReference type="ARBA" id="ARBA00022989"/>
    </source>
</evidence>
<evidence type="ECO:0000256" key="8">
    <source>
        <dbReference type="ARBA" id="ARBA00022723"/>
    </source>
</evidence>
<accession>A0A6J5JBD4</accession>
<sequence>MFGKLTLSAIPFDQPIIMGAGVFMGLVVLGILAALTITGRWKWLWTEWLTTVDHKRLGVMYIIVALIMLLRGFADAIMMRMQLALAYNGPGYLPPHHYDQVFTAHGVIMIFFMAMVFMVGLMNLIVPLQIGARDVAFPFINSLSFWMTAVSAILINVSLVIGEFAQTGWLAYPPLSELQFSPGVGVDYYLWALQISGVGTLLTGVNFFVTIIKMRAPGMTLMKMPVFTWTALCTNVLIMASFPILTATLALLGLDRYLGMHFFTNEAGGNAMLYLNLIWAWGHPEVYILILPAFGIFSEVIATFAKKPLFGYKTMVYATCAIMVLSFLVWLHHFFTMGSGANVNAFFGIMTMIIAIPTGVKVFNWLFTMYRGRIEFTTPVLWTIGFMVTFTLGGMTGVMMAIPGADFVLHNSLFLIAHFHNVIIGGVLFGYLAGFNYWFPKAFGFKLNEKLGKAAFWFWQIGFYVAFVPLYVLGFMGMTRRINHYDNPAWHPWLLVAAFGAVLIAIGIACQLLQLVVSIRNRNLPEYRDTTGDPWGGRTLEWATSSPPADYNFAVIPQVRTLDAYADMKARGEGRPNPASIRDIHMPSNTCAGLVIAIFSLVLGFALVWHIWWMAIGGLVGIIATLVIYSSRDNDGYYIPASTVRKIEDKQPTKRVAARVDDVELEAN</sequence>
<organism evidence="17 21">
    <name type="scientific">Burkholderia aenigmatica</name>
    <dbReference type="NCBI Taxonomy" id="2015348"/>
    <lineage>
        <taxon>Bacteria</taxon>
        <taxon>Pseudomonadati</taxon>
        <taxon>Pseudomonadota</taxon>
        <taxon>Betaproteobacteria</taxon>
        <taxon>Burkholderiales</taxon>
        <taxon>Burkholderiaceae</taxon>
        <taxon>Burkholderia</taxon>
        <taxon>Burkholderia cepacia complex</taxon>
    </lineage>
</organism>
<feature type="domain" description="Cytochrome oxidase subunit I profile" evidence="16">
    <location>
        <begin position="39"/>
        <end position="560"/>
    </location>
</feature>
<dbReference type="RefSeq" id="WP_122945742.1">
    <property type="nucleotide sequence ID" value="NZ_CABVQC010000094.1"/>
</dbReference>
<reference evidence="17 21" key="1">
    <citation type="submission" date="2020-04" db="EMBL/GenBank/DDBJ databases">
        <authorList>
            <person name="Depoorter E."/>
        </authorList>
    </citation>
    <scope>NUCLEOTIDE SEQUENCE [LARGE SCALE GENOMIC DNA]</scope>
    <source>
        <strain evidence="17 21">BCC0217</strain>
        <strain evidence="18">LMG 13014</strain>
        <strain evidence="19 20">R-17378</strain>
    </source>
</reference>
<dbReference type="NCBIfam" id="TIGR02843">
    <property type="entry name" value="CyoB"/>
    <property type="match status" value="1"/>
</dbReference>
<feature type="transmembrane region" description="Helical" evidence="15">
    <location>
        <begin position="58"/>
        <end position="81"/>
    </location>
</feature>
<dbReference type="FunFam" id="1.20.210.10:FF:000002">
    <property type="entry name" value="Cytochrome o ubiquinol oxidase, subunit I"/>
    <property type="match status" value="1"/>
</dbReference>
<feature type="transmembrane region" description="Helical" evidence="15">
    <location>
        <begin position="584"/>
        <end position="605"/>
    </location>
</feature>
<dbReference type="Proteomes" id="UP000494301">
    <property type="component" value="Unassembled WGS sequence"/>
</dbReference>
<evidence type="ECO:0000256" key="4">
    <source>
        <dbReference type="ARBA" id="ARBA00022475"/>
    </source>
</evidence>
<dbReference type="EMBL" id="CABVQC010000094">
    <property type="protein sequence ID" value="VWC50784.1"/>
    <property type="molecule type" value="Genomic_DNA"/>
</dbReference>
<feature type="transmembrane region" description="Helical" evidence="15">
    <location>
        <begin position="226"/>
        <end position="252"/>
    </location>
</feature>
<dbReference type="Pfam" id="PF00115">
    <property type="entry name" value="COX1"/>
    <property type="match status" value="1"/>
</dbReference>
<dbReference type="Proteomes" id="UP000494261">
    <property type="component" value="Unassembled WGS sequence"/>
</dbReference>
<evidence type="ECO:0000256" key="12">
    <source>
        <dbReference type="ARBA" id="ARBA00023008"/>
    </source>
</evidence>
<feature type="transmembrane region" description="Helical" evidence="15">
    <location>
        <begin position="286"/>
        <end position="304"/>
    </location>
</feature>
<evidence type="ECO:0000256" key="14">
    <source>
        <dbReference type="RuleBase" id="RU000370"/>
    </source>
</evidence>
<evidence type="ECO:0000256" key="6">
    <source>
        <dbReference type="ARBA" id="ARBA00022660"/>
    </source>
</evidence>
<dbReference type="GO" id="GO:0005886">
    <property type="term" value="C:plasma membrane"/>
    <property type="evidence" value="ECO:0007669"/>
    <property type="project" value="UniProtKB-SubCell"/>
</dbReference>
<keyword evidence="9 14" id="KW-0249">Electron transport</keyword>
<dbReference type="Proteomes" id="UP000494120">
    <property type="component" value="Unassembled WGS sequence"/>
</dbReference>
<keyword evidence="13 15" id="KW-0472">Membrane</keyword>
<evidence type="ECO:0000313" key="18">
    <source>
        <dbReference type="EMBL" id="VWC50784.1"/>
    </source>
</evidence>
<feature type="transmembrane region" description="Helical" evidence="15">
    <location>
        <begin position="101"/>
        <end position="125"/>
    </location>
</feature>
<dbReference type="InterPro" id="IPR023615">
    <property type="entry name" value="Cyt_c_Oxase_su1_BS"/>
</dbReference>
<feature type="transmembrane region" description="Helical" evidence="15">
    <location>
        <begin position="145"/>
        <end position="169"/>
    </location>
</feature>
<feature type="transmembrane region" description="Helical" evidence="15">
    <location>
        <begin position="379"/>
        <end position="402"/>
    </location>
</feature>
<feature type="transmembrane region" description="Helical" evidence="15">
    <location>
        <begin position="451"/>
        <end position="473"/>
    </location>
</feature>
<evidence type="ECO:0000256" key="9">
    <source>
        <dbReference type="ARBA" id="ARBA00022982"/>
    </source>
</evidence>
<evidence type="ECO:0000313" key="19">
    <source>
        <dbReference type="EMBL" id="VWC99952.1"/>
    </source>
</evidence>
<dbReference type="GO" id="GO:0016682">
    <property type="term" value="F:oxidoreductase activity, acting on diphenols and related substances as donors, oxygen as acceptor"/>
    <property type="evidence" value="ECO:0007669"/>
    <property type="project" value="InterPro"/>
</dbReference>
<evidence type="ECO:0000313" key="21">
    <source>
        <dbReference type="Proteomes" id="UP000494301"/>
    </source>
</evidence>
<evidence type="ECO:0000256" key="3">
    <source>
        <dbReference type="ARBA" id="ARBA00022448"/>
    </source>
</evidence>
<keyword evidence="7 14" id="KW-0812">Transmembrane</keyword>
<keyword evidence="11" id="KW-0408">Iron</keyword>
<evidence type="ECO:0000256" key="7">
    <source>
        <dbReference type="ARBA" id="ARBA00022692"/>
    </source>
</evidence>
<feature type="transmembrane region" description="Helical" evidence="15">
    <location>
        <begin position="493"/>
        <end position="517"/>
    </location>
</feature>
<dbReference type="Gene3D" id="1.20.210.10">
    <property type="entry name" value="Cytochrome c oxidase-like, subunit I domain"/>
    <property type="match status" value="1"/>
</dbReference>
<keyword evidence="6 14" id="KW-0679">Respiratory chain</keyword>
<feature type="transmembrane region" description="Helical" evidence="15">
    <location>
        <begin position="316"/>
        <end position="335"/>
    </location>
</feature>
<dbReference type="PROSITE" id="PS50855">
    <property type="entry name" value="COX1"/>
    <property type="match status" value="1"/>
</dbReference>
<comment type="similarity">
    <text evidence="2 14">Belongs to the heme-copper respiratory oxidase family.</text>
</comment>
<dbReference type="PRINTS" id="PR01165">
    <property type="entry name" value="CYCOXIDASEI"/>
</dbReference>
<dbReference type="AlphaFoldDB" id="A0A6J5JBD4"/>
<keyword evidence="5 14" id="KW-0349">Heme</keyword>
<dbReference type="InterPro" id="IPR023616">
    <property type="entry name" value="Cyt_c_oxase-like_su1_dom"/>
</dbReference>
<keyword evidence="4" id="KW-1003">Cell membrane</keyword>
<feature type="transmembrane region" description="Helical" evidence="15">
    <location>
        <begin position="347"/>
        <end position="367"/>
    </location>
</feature>
<keyword evidence="10 15" id="KW-1133">Transmembrane helix</keyword>
<dbReference type="GO" id="GO:0009060">
    <property type="term" value="P:aerobic respiration"/>
    <property type="evidence" value="ECO:0007669"/>
    <property type="project" value="InterPro"/>
</dbReference>
<dbReference type="SUPFAM" id="SSF81442">
    <property type="entry name" value="Cytochrome c oxidase subunit I-like"/>
    <property type="match status" value="1"/>
</dbReference>
<evidence type="ECO:0000256" key="2">
    <source>
        <dbReference type="ARBA" id="ARBA00009578"/>
    </source>
</evidence>
<dbReference type="EMBL" id="CABWIL020000020">
    <property type="protein sequence ID" value="CAB3968886.1"/>
    <property type="molecule type" value="Genomic_DNA"/>
</dbReference>
<dbReference type="PANTHER" id="PTHR10422">
    <property type="entry name" value="CYTOCHROME C OXIDASE SUBUNIT 1"/>
    <property type="match status" value="1"/>
</dbReference>